<evidence type="ECO:0000256" key="1">
    <source>
        <dbReference type="ARBA" id="ARBA00022441"/>
    </source>
</evidence>
<keyword evidence="4" id="KW-0472">Membrane</keyword>
<evidence type="ECO:0000256" key="3">
    <source>
        <dbReference type="SAM" id="MobiDB-lite"/>
    </source>
</evidence>
<dbReference type="SUPFAM" id="SSF117281">
    <property type="entry name" value="Kelch motif"/>
    <property type="match status" value="1"/>
</dbReference>
<sequence length="794" mass="87828">MKSFTIPFPSILAILTVLWLSVYIITSQAELLAFQHATVYYDKRLYLTGGYRSTERDKNSFLTHDYSLYLGGAFSTHVPSWETSFVDRSEGPVVAGHTATLVRTKDSAPMILVSGGNAPPVEKGRSSFVAYNLKLKSWTRWGIDNARYWGASAVYAPRIKKVLYFGGQRVDGNEPMQGSETNELHILDPVSLEWKVPSYHGHSLPEFLMARYQHQGVMMNETHMVILGGCSGDDMVDPNEVHIYDTVNEVWSQPEVTGAWFSGLKLFGVASYFGNVIVTGGVTNVEETDFFGDVAVLNTAGNTWRWERPPLPAQEYISMKRYGHTTTLIGKYLVNAMGLLQADVDQSSTESNVTKRSVFAETKANGGTTNTRVNLMRREDSEKAENEETQLMVAPHDGYRNDEPHDKDQLVVIDVSTWKTVEWFDLDQALDGATDGINKRLMELSQGVPHLSVGAIVGIVVGSIGLIGAIILLVWFCRARRGRWLFGSKKRLISNHSSTHPSSTGSQLESGTIVGDEKYHKTKNTLADSGNVIEITSMNSEHDSTVSHGDKSNTLSDGQIKKELTQPTLPITSKSRRRRSTDPSGVIRNSTSCSRRSSNAVRNSTLPSRGTRRRSLTDGCISDSQGSEGRISRSERVRRSQITTRNNSIDSKSVWSDSTMASGADVQSEKRKSKRRSKRKSSSRPVSHGTPGSSSGSPWPTTHPVFYHPHPMFVPHPAAGQPLHLNHHRTWHPSMFTPPPPVVYMTYPTPPLEAPPRMPLSMAVFQPPTFPAPIAPASPSEGNDGKTEKRAEEE</sequence>
<dbReference type="AlphaFoldDB" id="A0A9W8E0R5"/>
<dbReference type="PANTHER" id="PTHR46093:SF18">
    <property type="entry name" value="FIBRONECTIN TYPE-III DOMAIN-CONTAINING PROTEIN"/>
    <property type="match status" value="1"/>
</dbReference>
<dbReference type="InterPro" id="IPR015915">
    <property type="entry name" value="Kelch-typ_b-propeller"/>
</dbReference>
<reference evidence="5" key="1">
    <citation type="submission" date="2022-07" db="EMBL/GenBank/DDBJ databases">
        <title>Phylogenomic reconstructions and comparative analyses of Kickxellomycotina fungi.</title>
        <authorList>
            <person name="Reynolds N.K."/>
            <person name="Stajich J.E."/>
            <person name="Barry K."/>
            <person name="Grigoriev I.V."/>
            <person name="Crous P."/>
            <person name="Smith M.E."/>
        </authorList>
    </citation>
    <scope>NUCLEOTIDE SEQUENCE</scope>
    <source>
        <strain evidence="5">RSA 1196</strain>
    </source>
</reference>
<keyword evidence="4" id="KW-0812">Transmembrane</keyword>
<dbReference type="PANTHER" id="PTHR46093">
    <property type="entry name" value="ACYL-COA-BINDING DOMAIN-CONTAINING PROTEIN 5"/>
    <property type="match status" value="1"/>
</dbReference>
<name>A0A9W8E0R5_9FUNG</name>
<dbReference type="Proteomes" id="UP001150925">
    <property type="component" value="Unassembled WGS sequence"/>
</dbReference>
<proteinExistence type="predicted"/>
<keyword evidence="2" id="KW-0677">Repeat</keyword>
<keyword evidence="1" id="KW-0880">Kelch repeat</keyword>
<feature type="compositionally biased region" description="Low complexity" evidence="3">
    <location>
        <begin position="683"/>
        <end position="702"/>
    </location>
</feature>
<protein>
    <submittedName>
        <fullName evidence="5">Uncharacterized protein</fullName>
    </submittedName>
</protein>
<evidence type="ECO:0000256" key="4">
    <source>
        <dbReference type="SAM" id="Phobius"/>
    </source>
</evidence>
<feature type="compositionally biased region" description="Polar residues" evidence="3">
    <location>
        <begin position="640"/>
        <end position="661"/>
    </location>
</feature>
<feature type="compositionally biased region" description="Polar residues" evidence="3">
    <location>
        <begin position="495"/>
        <end position="510"/>
    </location>
</feature>
<evidence type="ECO:0000313" key="5">
    <source>
        <dbReference type="EMBL" id="KAJ1960114.1"/>
    </source>
</evidence>
<gene>
    <name evidence="5" type="ORF">IWQ62_004353</name>
</gene>
<feature type="compositionally biased region" description="Basic residues" evidence="3">
    <location>
        <begin position="671"/>
        <end position="682"/>
    </location>
</feature>
<feature type="region of interest" description="Disordered" evidence="3">
    <location>
        <begin position="540"/>
        <end position="702"/>
    </location>
</feature>
<feature type="compositionally biased region" description="Basic and acidic residues" evidence="3">
    <location>
        <begin position="783"/>
        <end position="794"/>
    </location>
</feature>
<dbReference type="OrthoDB" id="432528at2759"/>
<feature type="region of interest" description="Disordered" evidence="3">
    <location>
        <begin position="769"/>
        <end position="794"/>
    </location>
</feature>
<feature type="compositionally biased region" description="Low complexity" evidence="3">
    <location>
        <begin position="588"/>
        <end position="599"/>
    </location>
</feature>
<evidence type="ECO:0000313" key="6">
    <source>
        <dbReference type="Proteomes" id="UP001150925"/>
    </source>
</evidence>
<dbReference type="EMBL" id="JANBPY010001417">
    <property type="protein sequence ID" value="KAJ1960114.1"/>
    <property type="molecule type" value="Genomic_DNA"/>
</dbReference>
<comment type="caution">
    <text evidence="5">The sequence shown here is derived from an EMBL/GenBank/DDBJ whole genome shotgun (WGS) entry which is preliminary data.</text>
</comment>
<feature type="transmembrane region" description="Helical" evidence="4">
    <location>
        <begin position="451"/>
        <end position="476"/>
    </location>
</feature>
<accession>A0A9W8E0R5</accession>
<organism evidence="5 6">
    <name type="scientific">Dispira parvispora</name>
    <dbReference type="NCBI Taxonomy" id="1520584"/>
    <lineage>
        <taxon>Eukaryota</taxon>
        <taxon>Fungi</taxon>
        <taxon>Fungi incertae sedis</taxon>
        <taxon>Zoopagomycota</taxon>
        <taxon>Kickxellomycotina</taxon>
        <taxon>Dimargaritomycetes</taxon>
        <taxon>Dimargaritales</taxon>
        <taxon>Dimargaritaceae</taxon>
        <taxon>Dispira</taxon>
    </lineage>
</organism>
<feature type="region of interest" description="Disordered" evidence="3">
    <location>
        <begin position="495"/>
        <end position="515"/>
    </location>
</feature>
<keyword evidence="4" id="KW-1133">Transmembrane helix</keyword>
<dbReference type="Gene3D" id="2.120.10.80">
    <property type="entry name" value="Kelch-type beta propeller"/>
    <property type="match status" value="2"/>
</dbReference>
<feature type="compositionally biased region" description="Basic and acidic residues" evidence="3">
    <location>
        <begin position="540"/>
        <end position="551"/>
    </location>
</feature>
<keyword evidence="6" id="KW-1185">Reference proteome</keyword>
<dbReference type="Pfam" id="PF24681">
    <property type="entry name" value="Kelch_KLHDC2_KLHL20_DRC7"/>
    <property type="match status" value="1"/>
</dbReference>
<evidence type="ECO:0000256" key="2">
    <source>
        <dbReference type="ARBA" id="ARBA00022737"/>
    </source>
</evidence>